<dbReference type="HOGENOM" id="CLU_114306_4_4_6"/>
<evidence type="ECO:0000256" key="3">
    <source>
        <dbReference type="ARBA" id="ARBA00023274"/>
    </source>
</evidence>
<dbReference type="PRINTS" id="PR01249">
    <property type="entry name" value="RIBOSOMALL31"/>
</dbReference>
<dbReference type="Gene3D" id="4.10.830.30">
    <property type="entry name" value="Ribosomal protein L31"/>
    <property type="match status" value="1"/>
</dbReference>
<gene>
    <name evidence="5" type="primary">rpmE</name>
    <name evidence="5" type="ORF">A353_027</name>
</gene>
<evidence type="ECO:0000313" key="6">
    <source>
        <dbReference type="Proteomes" id="UP000003934"/>
    </source>
</evidence>
<sequence>MKIFFNCICKEKFFLFSSYKNNLNINICNNCHPYYTKKKNFSDNSEKIKKFNKKYEKFFK</sequence>
<evidence type="ECO:0000256" key="2">
    <source>
        <dbReference type="ARBA" id="ARBA00022980"/>
    </source>
</evidence>
<dbReference type="InterPro" id="IPR002150">
    <property type="entry name" value="Ribosomal_bL31"/>
</dbReference>
<dbReference type="PATRIC" id="fig|1202538.3.peg.26"/>
<protein>
    <recommendedName>
        <fullName evidence="4">50S ribosomal protein L31</fullName>
    </recommendedName>
</protein>
<organism evidence="5 6">
    <name type="scientific">Candidatus Carsonella ruddii HC isolate Thao2000</name>
    <dbReference type="NCBI Taxonomy" id="1202538"/>
    <lineage>
        <taxon>Bacteria</taxon>
        <taxon>Pseudomonadati</taxon>
        <taxon>Pseudomonadota</taxon>
        <taxon>Gammaproteobacteria</taxon>
        <taxon>Oceanospirillales</taxon>
        <taxon>Halomonadaceae</taxon>
        <taxon>Zymobacter group</taxon>
        <taxon>Candidatus Carsonella</taxon>
    </lineage>
</organism>
<keyword evidence="3 4" id="KW-0687">Ribonucleoprotein</keyword>
<dbReference type="Proteomes" id="UP000003934">
    <property type="component" value="Chromosome"/>
</dbReference>
<dbReference type="Pfam" id="PF01197">
    <property type="entry name" value="Ribosomal_L31"/>
    <property type="match status" value="1"/>
</dbReference>
<reference evidence="5 6" key="1">
    <citation type="journal article" date="2012" name="Mol. Biol. Evol.">
        <title>Genome reduction and co-evolution between the primary and secondary bacterial symbionts of psyllids.</title>
        <authorList>
            <person name="Sloan D.B."/>
            <person name="Moran N.A."/>
        </authorList>
    </citation>
    <scope>NUCLEOTIDE SEQUENCE [LARGE SCALE GENOMIC DNA]</scope>
    <source>
        <strain evidence="5 6">HC</strain>
    </source>
</reference>
<evidence type="ECO:0000313" key="5">
    <source>
        <dbReference type="EMBL" id="AFP83881.1"/>
    </source>
</evidence>
<dbReference type="GO" id="GO:1990904">
    <property type="term" value="C:ribonucleoprotein complex"/>
    <property type="evidence" value="ECO:0007669"/>
    <property type="project" value="UniProtKB-KW"/>
</dbReference>
<dbReference type="NCBIfam" id="TIGR00105">
    <property type="entry name" value="L31"/>
    <property type="match status" value="1"/>
</dbReference>
<dbReference type="SUPFAM" id="SSF143800">
    <property type="entry name" value="L28p-like"/>
    <property type="match status" value="1"/>
</dbReference>
<dbReference type="RefSeq" id="WP_014887181.1">
    <property type="nucleotide sequence ID" value="NC_018416.1"/>
</dbReference>
<keyword evidence="6" id="KW-1185">Reference proteome</keyword>
<evidence type="ECO:0000256" key="4">
    <source>
        <dbReference type="RuleBase" id="RU000564"/>
    </source>
</evidence>
<dbReference type="GeneID" id="67454571"/>
<dbReference type="KEGG" id="crh:A353_027"/>
<evidence type="ECO:0000256" key="1">
    <source>
        <dbReference type="ARBA" id="ARBA00011838"/>
    </source>
</evidence>
<comment type="subunit">
    <text evidence="1">Part of the 50S ribosomal subunit.</text>
</comment>
<keyword evidence="2 4" id="KW-0689">Ribosomal protein</keyword>
<dbReference type="GO" id="GO:0005840">
    <property type="term" value="C:ribosome"/>
    <property type="evidence" value="ECO:0007669"/>
    <property type="project" value="UniProtKB-KW"/>
</dbReference>
<dbReference type="STRING" id="1202538.A353_027"/>
<name>J3VPR3_CARRU</name>
<dbReference type="AlphaFoldDB" id="J3VPR3"/>
<dbReference type="InterPro" id="IPR042105">
    <property type="entry name" value="Ribosomal_bL31_sf"/>
</dbReference>
<dbReference type="GO" id="GO:0003735">
    <property type="term" value="F:structural constituent of ribosome"/>
    <property type="evidence" value="ECO:0007669"/>
    <property type="project" value="InterPro"/>
</dbReference>
<proteinExistence type="inferred from homology"/>
<dbReference type="EMBL" id="CP003543">
    <property type="protein sequence ID" value="AFP83881.1"/>
    <property type="molecule type" value="Genomic_DNA"/>
</dbReference>
<accession>J3VPR3</accession>
<dbReference type="GO" id="GO:0006412">
    <property type="term" value="P:translation"/>
    <property type="evidence" value="ECO:0007669"/>
    <property type="project" value="InterPro"/>
</dbReference>
<dbReference type="InterPro" id="IPR034704">
    <property type="entry name" value="Ribosomal_bL28/bL31-like_sf"/>
</dbReference>
<comment type="similarity">
    <text evidence="4">Belongs to the bacterial ribosomal protein bL31 family.</text>
</comment>